<comment type="caution">
    <text evidence="9">The sequence shown here is derived from an EMBL/GenBank/DDBJ whole genome shotgun (WGS) entry which is preliminary data.</text>
</comment>
<dbReference type="Pfam" id="PF07690">
    <property type="entry name" value="MFS_1"/>
    <property type="match status" value="1"/>
</dbReference>
<organism evidence="9 10">
    <name type="scientific">Puccinia coronata f. sp. avenae</name>
    <dbReference type="NCBI Taxonomy" id="200324"/>
    <lineage>
        <taxon>Eukaryota</taxon>
        <taxon>Fungi</taxon>
        <taxon>Dikarya</taxon>
        <taxon>Basidiomycota</taxon>
        <taxon>Pucciniomycotina</taxon>
        <taxon>Pucciniomycetes</taxon>
        <taxon>Pucciniales</taxon>
        <taxon>Pucciniaceae</taxon>
        <taxon>Puccinia</taxon>
    </lineage>
</organism>
<keyword evidence="4 7" id="KW-1133">Transmembrane helix</keyword>
<dbReference type="GO" id="GO:0016020">
    <property type="term" value="C:membrane"/>
    <property type="evidence" value="ECO:0007669"/>
    <property type="project" value="UniProtKB-SubCell"/>
</dbReference>
<feature type="domain" description="Major facilitator superfamily (MFS) profile" evidence="8">
    <location>
        <begin position="150"/>
        <end position="602"/>
    </location>
</feature>
<dbReference type="Proteomes" id="UP000235392">
    <property type="component" value="Unassembled WGS sequence"/>
</dbReference>
<evidence type="ECO:0000256" key="2">
    <source>
        <dbReference type="ARBA" id="ARBA00022448"/>
    </source>
</evidence>
<feature type="region of interest" description="Disordered" evidence="6">
    <location>
        <begin position="360"/>
        <end position="382"/>
    </location>
</feature>
<evidence type="ECO:0000256" key="1">
    <source>
        <dbReference type="ARBA" id="ARBA00004141"/>
    </source>
</evidence>
<evidence type="ECO:0000313" key="9">
    <source>
        <dbReference type="EMBL" id="PLW42470.1"/>
    </source>
</evidence>
<dbReference type="InterPro" id="IPR036259">
    <property type="entry name" value="MFS_trans_sf"/>
</dbReference>
<name>A0A2N5UXH5_9BASI</name>
<keyword evidence="2" id="KW-0813">Transport</keyword>
<evidence type="ECO:0000256" key="4">
    <source>
        <dbReference type="ARBA" id="ARBA00022989"/>
    </source>
</evidence>
<sequence>MAAGQGGAIQRLRHSEDPAQPFRPYYYYDADMIRGLGSKFKLISLRSLAGHRKAPVEAKNVDNHSLEKSSLPRSRTPAVAESRKEGQLTFFWLARSVAKRKSGKDQRRLRIPHCLADKCWYYASCESPVSPEKMDDDNPLSSPVCKKLIHLPLPAIIHHAEPISQSLIHPFINQMLEDLHVTPDRTKIGYYAGIITSLFAFSQLCTNFWWAMLSDRVGRKPILLSGLTGLAISMISLSLQTSFAGMVVARCVAGVMNGNLPILKSVLAEITDDTNKARAFSLIPMCNAVGIIVGPLIGGYLAKPASQYPDYFGYVQFLVDYPYFLPCFIAGMINLFAVTIGFFFLEETLASKKTHNNLSLSDQGNEHDIQEDVEPEEAAQNVPQPKPRFVELFTPSIISVLFSSLLVFFQMSSLATLIPLFAYTRFEDGGLGLNLRQMGTALTTNGFAAVVVQTVTFPYLQRRWGTVKVFRTVLLISPIVFVLLPVVHSLVQARRDASGVDAGARMAMVGIMVVLAIRSLGKISIVCLTLLVNSAAPSASTFGTLNGLAQSTADLARTFAPFMTGAVFSMSIDQQYLHGNLVWVCGLLLSCMTLFFAHTTTIIHPPRIPKTRHNLPSSSHV</sequence>
<proteinExistence type="predicted"/>
<dbReference type="GO" id="GO:0022857">
    <property type="term" value="F:transmembrane transporter activity"/>
    <property type="evidence" value="ECO:0007669"/>
    <property type="project" value="InterPro"/>
</dbReference>
<feature type="transmembrane region" description="Helical" evidence="7">
    <location>
        <begin position="442"/>
        <end position="460"/>
    </location>
</feature>
<evidence type="ECO:0000256" key="6">
    <source>
        <dbReference type="SAM" id="MobiDB-lite"/>
    </source>
</evidence>
<protein>
    <recommendedName>
        <fullName evidence="8">Major facilitator superfamily (MFS) profile domain-containing protein</fullName>
    </recommendedName>
</protein>
<dbReference type="EMBL" id="PGCI01000078">
    <property type="protein sequence ID" value="PLW42470.1"/>
    <property type="molecule type" value="Genomic_DNA"/>
</dbReference>
<evidence type="ECO:0000313" key="10">
    <source>
        <dbReference type="Proteomes" id="UP000235392"/>
    </source>
</evidence>
<feature type="transmembrane region" description="Helical" evidence="7">
    <location>
        <begin position="503"/>
        <end position="521"/>
    </location>
</feature>
<dbReference type="PROSITE" id="PS50850">
    <property type="entry name" value="MFS"/>
    <property type="match status" value="1"/>
</dbReference>
<dbReference type="SUPFAM" id="SSF103473">
    <property type="entry name" value="MFS general substrate transporter"/>
    <property type="match status" value="1"/>
</dbReference>
<accession>A0A2N5UXH5</accession>
<keyword evidence="3 7" id="KW-0812">Transmembrane</keyword>
<feature type="transmembrane region" description="Helical" evidence="7">
    <location>
        <begin position="279"/>
        <end position="301"/>
    </location>
</feature>
<dbReference type="AlphaFoldDB" id="A0A2N5UXH5"/>
<feature type="transmembrane region" description="Helical" evidence="7">
    <location>
        <begin position="472"/>
        <end position="491"/>
    </location>
</feature>
<dbReference type="CDD" id="cd17330">
    <property type="entry name" value="MFS_SLC46_TetA_like"/>
    <property type="match status" value="1"/>
</dbReference>
<evidence type="ECO:0000259" key="8">
    <source>
        <dbReference type="PROSITE" id="PS50850"/>
    </source>
</evidence>
<feature type="region of interest" description="Disordered" evidence="6">
    <location>
        <begin position="54"/>
        <end position="79"/>
    </location>
</feature>
<feature type="compositionally biased region" description="Basic and acidic residues" evidence="6">
    <location>
        <begin position="54"/>
        <end position="67"/>
    </location>
</feature>
<dbReference type="PANTHER" id="PTHR23504:SF15">
    <property type="entry name" value="MAJOR FACILITATOR SUPERFAMILY (MFS) PROFILE DOMAIN-CONTAINING PROTEIN"/>
    <property type="match status" value="1"/>
</dbReference>
<keyword evidence="5 7" id="KW-0472">Membrane</keyword>
<comment type="subcellular location">
    <subcellularLocation>
        <location evidence="1">Membrane</location>
        <topology evidence="1">Multi-pass membrane protein</topology>
    </subcellularLocation>
</comment>
<feature type="transmembrane region" description="Helical" evidence="7">
    <location>
        <begin position="581"/>
        <end position="603"/>
    </location>
</feature>
<gene>
    <name evidence="9" type="ORF">PCASD_04672</name>
</gene>
<evidence type="ECO:0000256" key="7">
    <source>
        <dbReference type="SAM" id="Phobius"/>
    </source>
</evidence>
<feature type="transmembrane region" description="Helical" evidence="7">
    <location>
        <begin position="222"/>
        <end position="241"/>
    </location>
</feature>
<evidence type="ECO:0000256" key="5">
    <source>
        <dbReference type="ARBA" id="ARBA00023136"/>
    </source>
</evidence>
<feature type="transmembrane region" description="Helical" evidence="7">
    <location>
        <begin position="397"/>
        <end position="422"/>
    </location>
</feature>
<dbReference type="PANTHER" id="PTHR23504">
    <property type="entry name" value="MAJOR FACILITATOR SUPERFAMILY DOMAIN-CONTAINING PROTEIN 10"/>
    <property type="match status" value="1"/>
</dbReference>
<dbReference type="InterPro" id="IPR011701">
    <property type="entry name" value="MFS"/>
</dbReference>
<dbReference type="InterPro" id="IPR020846">
    <property type="entry name" value="MFS_dom"/>
</dbReference>
<feature type="transmembrane region" description="Helical" evidence="7">
    <location>
        <begin position="188"/>
        <end position="210"/>
    </location>
</feature>
<dbReference type="Gene3D" id="1.20.1250.20">
    <property type="entry name" value="MFS general substrate transporter like domains"/>
    <property type="match status" value="1"/>
</dbReference>
<feature type="transmembrane region" description="Helical" evidence="7">
    <location>
        <begin position="321"/>
        <end position="345"/>
    </location>
</feature>
<dbReference type="PRINTS" id="PR01035">
    <property type="entry name" value="TCRTETA"/>
</dbReference>
<evidence type="ECO:0000256" key="3">
    <source>
        <dbReference type="ARBA" id="ARBA00022692"/>
    </source>
</evidence>
<reference evidence="9 10" key="1">
    <citation type="submission" date="2017-11" db="EMBL/GenBank/DDBJ databases">
        <title>De novo assembly and phasing of dikaryotic genomes from two isolates of Puccinia coronata f. sp. avenae, the causal agent of oat crown rust.</title>
        <authorList>
            <person name="Miller M.E."/>
            <person name="Zhang Y."/>
            <person name="Omidvar V."/>
            <person name="Sperschneider J."/>
            <person name="Schwessinger B."/>
            <person name="Raley C."/>
            <person name="Palmer J.M."/>
            <person name="Garnica D."/>
            <person name="Upadhyaya N."/>
            <person name="Rathjen J."/>
            <person name="Taylor J.M."/>
            <person name="Park R.F."/>
            <person name="Dodds P.N."/>
            <person name="Hirsch C.D."/>
            <person name="Kianian S.F."/>
            <person name="Figueroa M."/>
        </authorList>
    </citation>
    <scope>NUCLEOTIDE SEQUENCE [LARGE SCALE GENOMIC DNA]</scope>
    <source>
        <strain evidence="9">12SD80</strain>
    </source>
</reference>
<dbReference type="InterPro" id="IPR001958">
    <property type="entry name" value="Tet-R_TetA/multi-R_MdtG-like"/>
</dbReference>